<dbReference type="CDD" id="cd03257">
    <property type="entry name" value="ABC_NikE_OppD_transporters"/>
    <property type="match status" value="1"/>
</dbReference>
<dbReference type="InterPro" id="IPR017871">
    <property type="entry name" value="ABC_transporter-like_CS"/>
</dbReference>
<dbReference type="PROSITE" id="PS00211">
    <property type="entry name" value="ABC_TRANSPORTER_1"/>
    <property type="match status" value="1"/>
</dbReference>
<keyword evidence="2" id="KW-1003">Cell membrane</keyword>
<gene>
    <name evidence="6" type="ORF">ABIE13_003311</name>
</gene>
<name>A0ABV2QAZ6_9BURK</name>
<dbReference type="InterPro" id="IPR050319">
    <property type="entry name" value="ABC_transp_ATP-bind"/>
</dbReference>
<dbReference type="InterPro" id="IPR027417">
    <property type="entry name" value="P-loop_NTPase"/>
</dbReference>
<evidence type="ECO:0000313" key="7">
    <source>
        <dbReference type="Proteomes" id="UP001549320"/>
    </source>
</evidence>
<dbReference type="Proteomes" id="UP001549320">
    <property type="component" value="Unassembled WGS sequence"/>
</dbReference>
<dbReference type="PROSITE" id="PS50893">
    <property type="entry name" value="ABC_TRANSPORTER_2"/>
    <property type="match status" value="1"/>
</dbReference>
<feature type="domain" description="ABC transporter" evidence="5">
    <location>
        <begin position="6"/>
        <end position="253"/>
    </location>
</feature>
<accession>A0ABV2QAZ6</accession>
<keyword evidence="4" id="KW-0067">ATP-binding</keyword>
<keyword evidence="3" id="KW-0547">Nucleotide-binding</keyword>
<evidence type="ECO:0000256" key="4">
    <source>
        <dbReference type="ARBA" id="ARBA00022840"/>
    </source>
</evidence>
<dbReference type="PANTHER" id="PTHR43776:SF8">
    <property type="entry name" value="ABC TRANSPORTER, ATP-BINDING PROTEIN"/>
    <property type="match status" value="1"/>
</dbReference>
<keyword evidence="7" id="KW-1185">Reference proteome</keyword>
<dbReference type="PANTHER" id="PTHR43776">
    <property type="entry name" value="TRANSPORT ATP-BINDING PROTEIN"/>
    <property type="match status" value="1"/>
</dbReference>
<dbReference type="Pfam" id="PF00005">
    <property type="entry name" value="ABC_tran"/>
    <property type="match status" value="1"/>
</dbReference>
<evidence type="ECO:0000256" key="3">
    <source>
        <dbReference type="ARBA" id="ARBA00022741"/>
    </source>
</evidence>
<sequence>MSHDFLEVISLSKNFDLGRGQILKAVQNVTFSAAKGKVIGLVGESGSGKSTLVRMIARLIPQSSGEVLLDRINISPLVGSTFSRHPARRDIQMVFQDPLASLNPRFRARRAIADPVLRLGTEAEKARVDELVEQAATRTGLPTELLDRFPHELSGGQRARVDIARAIVLTPKLVILDEPTSALDASLQAHVVRTLMALRDELDLTYIFVSHDLNLVRLLADEIIVMYQGQAVEQGDTQQVFHDPSNDYTKTLLAALPHMPSQRW</sequence>
<dbReference type="SMART" id="SM00382">
    <property type="entry name" value="AAA"/>
    <property type="match status" value="1"/>
</dbReference>
<dbReference type="RefSeq" id="WP_354445228.1">
    <property type="nucleotide sequence ID" value="NZ_JBEPSH010000006.1"/>
</dbReference>
<keyword evidence="1" id="KW-0813">Transport</keyword>
<dbReference type="SUPFAM" id="SSF52540">
    <property type="entry name" value="P-loop containing nucleoside triphosphate hydrolases"/>
    <property type="match status" value="1"/>
</dbReference>
<dbReference type="EMBL" id="JBEPSH010000006">
    <property type="protein sequence ID" value="MET4578195.1"/>
    <property type="molecule type" value="Genomic_DNA"/>
</dbReference>
<comment type="caution">
    <text evidence="6">The sequence shown here is derived from an EMBL/GenBank/DDBJ whole genome shotgun (WGS) entry which is preliminary data.</text>
</comment>
<evidence type="ECO:0000259" key="5">
    <source>
        <dbReference type="PROSITE" id="PS50893"/>
    </source>
</evidence>
<protein>
    <submittedName>
        <fullName evidence="6">ABC-type oligopeptide transport system ATPase subunit</fullName>
    </submittedName>
</protein>
<dbReference type="InterPro" id="IPR003439">
    <property type="entry name" value="ABC_transporter-like_ATP-bd"/>
</dbReference>
<evidence type="ECO:0000313" key="6">
    <source>
        <dbReference type="EMBL" id="MET4578195.1"/>
    </source>
</evidence>
<evidence type="ECO:0000256" key="2">
    <source>
        <dbReference type="ARBA" id="ARBA00022475"/>
    </source>
</evidence>
<organism evidence="6 7">
    <name type="scientific">Ottowia thiooxydans</name>
    <dbReference type="NCBI Taxonomy" id="219182"/>
    <lineage>
        <taxon>Bacteria</taxon>
        <taxon>Pseudomonadati</taxon>
        <taxon>Pseudomonadota</taxon>
        <taxon>Betaproteobacteria</taxon>
        <taxon>Burkholderiales</taxon>
        <taxon>Comamonadaceae</taxon>
        <taxon>Ottowia</taxon>
    </lineage>
</organism>
<keyword evidence="2" id="KW-0472">Membrane</keyword>
<dbReference type="InterPro" id="IPR003593">
    <property type="entry name" value="AAA+_ATPase"/>
</dbReference>
<evidence type="ECO:0000256" key="1">
    <source>
        <dbReference type="ARBA" id="ARBA00022448"/>
    </source>
</evidence>
<proteinExistence type="predicted"/>
<reference evidence="6 7" key="1">
    <citation type="submission" date="2024-06" db="EMBL/GenBank/DDBJ databases">
        <title>Sorghum-associated microbial communities from plants grown in Nebraska, USA.</title>
        <authorList>
            <person name="Schachtman D."/>
        </authorList>
    </citation>
    <scope>NUCLEOTIDE SEQUENCE [LARGE SCALE GENOMIC DNA]</scope>
    <source>
        <strain evidence="6 7">2709</strain>
    </source>
</reference>
<dbReference type="Gene3D" id="3.40.50.300">
    <property type="entry name" value="P-loop containing nucleotide triphosphate hydrolases"/>
    <property type="match status" value="1"/>
</dbReference>